<keyword evidence="13" id="KW-1185">Reference proteome</keyword>
<dbReference type="Gene3D" id="3.30.160.60">
    <property type="entry name" value="Classic Zinc Finger"/>
    <property type="match status" value="2"/>
</dbReference>
<evidence type="ECO:0000256" key="9">
    <source>
        <dbReference type="ARBA" id="ARBA00023242"/>
    </source>
</evidence>
<dbReference type="GO" id="GO:0000978">
    <property type="term" value="F:RNA polymerase II cis-regulatory region sequence-specific DNA binding"/>
    <property type="evidence" value="ECO:0007669"/>
    <property type="project" value="TreeGrafter"/>
</dbReference>
<evidence type="ECO:0000313" key="12">
    <source>
        <dbReference type="EMBL" id="RKP24692.1"/>
    </source>
</evidence>
<sequence length="56" mass="6814">PRAYQCDVCLRAFRRLEHLTRHLRTHTGEKPHQCLHVGCGKRFSRQDELRRHTRIH</sequence>
<dbReference type="FunFam" id="3.30.160.60:FF:000690">
    <property type="entry name" value="Zinc finger protein 354C"/>
    <property type="match status" value="1"/>
</dbReference>
<evidence type="ECO:0000256" key="4">
    <source>
        <dbReference type="ARBA" id="ARBA00022771"/>
    </source>
</evidence>
<keyword evidence="9" id="KW-0539">Nucleus</keyword>
<evidence type="ECO:0000256" key="3">
    <source>
        <dbReference type="ARBA" id="ARBA00022737"/>
    </source>
</evidence>
<evidence type="ECO:0000256" key="8">
    <source>
        <dbReference type="ARBA" id="ARBA00023163"/>
    </source>
</evidence>
<evidence type="ECO:0000256" key="2">
    <source>
        <dbReference type="ARBA" id="ARBA00022723"/>
    </source>
</evidence>
<dbReference type="GO" id="GO:0005634">
    <property type="term" value="C:nucleus"/>
    <property type="evidence" value="ECO:0007669"/>
    <property type="project" value="UniProtKB-SubCell"/>
</dbReference>
<keyword evidence="6" id="KW-0805">Transcription regulation</keyword>
<evidence type="ECO:0000259" key="11">
    <source>
        <dbReference type="PROSITE" id="PS50157"/>
    </source>
</evidence>
<name>A0A4P9YYP6_9FUNG</name>
<comment type="subcellular location">
    <subcellularLocation>
        <location evidence="1">Nucleus</location>
    </subcellularLocation>
</comment>
<dbReference type="Pfam" id="PF00096">
    <property type="entry name" value="zf-C2H2"/>
    <property type="match status" value="2"/>
</dbReference>
<dbReference type="SMART" id="SM00355">
    <property type="entry name" value="ZnF_C2H2"/>
    <property type="match status" value="2"/>
</dbReference>
<keyword evidence="5" id="KW-0862">Zinc</keyword>
<dbReference type="AlphaFoldDB" id="A0A4P9YYP6"/>
<evidence type="ECO:0000313" key="13">
    <source>
        <dbReference type="Proteomes" id="UP000278143"/>
    </source>
</evidence>
<keyword evidence="8" id="KW-0804">Transcription</keyword>
<evidence type="ECO:0000256" key="1">
    <source>
        <dbReference type="ARBA" id="ARBA00004123"/>
    </source>
</evidence>
<dbReference type="PANTHER" id="PTHR47428:SF1">
    <property type="entry name" value="REGULATORY PROTEIN MIG1-RELATED"/>
    <property type="match status" value="1"/>
</dbReference>
<dbReference type="InterPro" id="IPR036236">
    <property type="entry name" value="Znf_C2H2_sf"/>
</dbReference>
<gene>
    <name evidence="12" type="ORF">SYNPS1DRAFT_5394</name>
</gene>
<evidence type="ECO:0000256" key="5">
    <source>
        <dbReference type="ARBA" id="ARBA00022833"/>
    </source>
</evidence>
<dbReference type="GO" id="GO:0008270">
    <property type="term" value="F:zinc ion binding"/>
    <property type="evidence" value="ECO:0007669"/>
    <property type="project" value="UniProtKB-KW"/>
</dbReference>
<dbReference type="PROSITE" id="PS50157">
    <property type="entry name" value="ZINC_FINGER_C2H2_2"/>
    <property type="match status" value="2"/>
</dbReference>
<feature type="non-terminal residue" evidence="12">
    <location>
        <position position="56"/>
    </location>
</feature>
<protein>
    <recommendedName>
        <fullName evidence="11">C2H2-type domain-containing protein</fullName>
    </recommendedName>
</protein>
<dbReference type="PANTHER" id="PTHR47428">
    <property type="entry name" value="REGULATORY PROTEIN MIG1-RELATED"/>
    <property type="match status" value="1"/>
</dbReference>
<dbReference type="EMBL" id="KZ990082">
    <property type="protein sequence ID" value="RKP24692.1"/>
    <property type="molecule type" value="Genomic_DNA"/>
</dbReference>
<dbReference type="PROSITE" id="PS00028">
    <property type="entry name" value="ZINC_FINGER_C2H2_1"/>
    <property type="match status" value="2"/>
</dbReference>
<keyword evidence="3" id="KW-0677">Repeat</keyword>
<keyword evidence="2" id="KW-0479">Metal-binding</keyword>
<evidence type="ECO:0000256" key="6">
    <source>
        <dbReference type="ARBA" id="ARBA00023015"/>
    </source>
</evidence>
<accession>A0A4P9YYP6</accession>
<keyword evidence="4 10" id="KW-0863">Zinc-finger</keyword>
<dbReference type="Proteomes" id="UP000278143">
    <property type="component" value="Unassembled WGS sequence"/>
</dbReference>
<feature type="domain" description="C2H2-type" evidence="11">
    <location>
        <begin position="32"/>
        <end position="56"/>
    </location>
</feature>
<organism evidence="12 13">
    <name type="scientific">Syncephalis pseudoplumigaleata</name>
    <dbReference type="NCBI Taxonomy" id="1712513"/>
    <lineage>
        <taxon>Eukaryota</taxon>
        <taxon>Fungi</taxon>
        <taxon>Fungi incertae sedis</taxon>
        <taxon>Zoopagomycota</taxon>
        <taxon>Zoopagomycotina</taxon>
        <taxon>Zoopagomycetes</taxon>
        <taxon>Zoopagales</taxon>
        <taxon>Piptocephalidaceae</taxon>
        <taxon>Syncephalis</taxon>
    </lineage>
</organism>
<dbReference type="FunFam" id="3.30.160.60:FF:000787">
    <property type="entry name" value="Zinc finger protein 784"/>
    <property type="match status" value="1"/>
</dbReference>
<dbReference type="InterPro" id="IPR013087">
    <property type="entry name" value="Znf_C2H2_type"/>
</dbReference>
<keyword evidence="7" id="KW-0238">DNA-binding</keyword>
<evidence type="ECO:0000256" key="10">
    <source>
        <dbReference type="PROSITE-ProRule" id="PRU00042"/>
    </source>
</evidence>
<feature type="non-terminal residue" evidence="12">
    <location>
        <position position="1"/>
    </location>
</feature>
<feature type="domain" description="C2H2-type" evidence="11">
    <location>
        <begin position="4"/>
        <end position="31"/>
    </location>
</feature>
<evidence type="ECO:0000256" key="7">
    <source>
        <dbReference type="ARBA" id="ARBA00023125"/>
    </source>
</evidence>
<dbReference type="GO" id="GO:0000433">
    <property type="term" value="P:carbon catabolite repression of transcription from RNA polymerase II promoter by glucose"/>
    <property type="evidence" value="ECO:0007669"/>
    <property type="project" value="TreeGrafter"/>
</dbReference>
<proteinExistence type="predicted"/>
<dbReference type="GO" id="GO:0005737">
    <property type="term" value="C:cytoplasm"/>
    <property type="evidence" value="ECO:0007669"/>
    <property type="project" value="TreeGrafter"/>
</dbReference>
<dbReference type="InterPro" id="IPR051007">
    <property type="entry name" value="creA/MIG_C2H2-ZnF"/>
</dbReference>
<dbReference type="SUPFAM" id="SSF57667">
    <property type="entry name" value="beta-beta-alpha zinc fingers"/>
    <property type="match status" value="1"/>
</dbReference>
<reference evidence="13" key="1">
    <citation type="journal article" date="2018" name="Nat. Microbiol.">
        <title>Leveraging single-cell genomics to expand the fungal tree of life.</title>
        <authorList>
            <person name="Ahrendt S.R."/>
            <person name="Quandt C.A."/>
            <person name="Ciobanu D."/>
            <person name="Clum A."/>
            <person name="Salamov A."/>
            <person name="Andreopoulos B."/>
            <person name="Cheng J.F."/>
            <person name="Woyke T."/>
            <person name="Pelin A."/>
            <person name="Henrissat B."/>
            <person name="Reynolds N.K."/>
            <person name="Benny G.L."/>
            <person name="Smith M.E."/>
            <person name="James T.Y."/>
            <person name="Grigoriev I.V."/>
        </authorList>
    </citation>
    <scope>NUCLEOTIDE SEQUENCE [LARGE SCALE GENOMIC DNA]</scope>
    <source>
        <strain evidence="13">Benny S71-1</strain>
    </source>
</reference>